<organism evidence="6 7">
    <name type="scientific">Hyphomonas jannaschiana VP2</name>
    <dbReference type="NCBI Taxonomy" id="1280952"/>
    <lineage>
        <taxon>Bacteria</taxon>
        <taxon>Pseudomonadati</taxon>
        <taxon>Pseudomonadota</taxon>
        <taxon>Alphaproteobacteria</taxon>
        <taxon>Hyphomonadales</taxon>
        <taxon>Hyphomonadaceae</taxon>
        <taxon>Hyphomonas</taxon>
    </lineage>
</organism>
<dbReference type="SUPFAM" id="SSF46689">
    <property type="entry name" value="Homeodomain-like"/>
    <property type="match status" value="1"/>
</dbReference>
<evidence type="ECO:0000256" key="2">
    <source>
        <dbReference type="ARBA" id="ARBA00023125"/>
    </source>
</evidence>
<dbReference type="GO" id="GO:0000976">
    <property type="term" value="F:transcription cis-regulatory region binding"/>
    <property type="evidence" value="ECO:0007669"/>
    <property type="project" value="TreeGrafter"/>
</dbReference>
<dbReference type="OrthoDB" id="9808189at2"/>
<evidence type="ECO:0000313" key="7">
    <source>
        <dbReference type="Proteomes" id="UP000024816"/>
    </source>
</evidence>
<keyword evidence="3" id="KW-0804">Transcription</keyword>
<dbReference type="Proteomes" id="UP000024816">
    <property type="component" value="Unassembled WGS sequence"/>
</dbReference>
<sequence>MTEKKRRKPKQDRAQATVDAILEASFQILERDGLSKLTTSRIAERAGVSIGTLYQYFRDKDAILAAMGQRQSDAMRETITAIVLDAPETGGVRAIVRALMHGLQGSAETRMVLSDALFRTGGGAEVSRQHLTFLESISGRSELDFALGKESSFILTHAVIYLLRAAAAEPELALDPDVLEDELVHLMESYIGSLAARAANNGA</sequence>
<dbReference type="PRINTS" id="PR00455">
    <property type="entry name" value="HTHTETR"/>
</dbReference>
<dbReference type="PROSITE" id="PS01081">
    <property type="entry name" value="HTH_TETR_1"/>
    <property type="match status" value="1"/>
</dbReference>
<dbReference type="RefSeq" id="WP_035580202.1">
    <property type="nucleotide sequence ID" value="NZ_ARYJ01000004.1"/>
</dbReference>
<dbReference type="InterPro" id="IPR050109">
    <property type="entry name" value="HTH-type_TetR-like_transc_reg"/>
</dbReference>
<feature type="DNA-binding region" description="H-T-H motif" evidence="4">
    <location>
        <begin position="38"/>
        <end position="57"/>
    </location>
</feature>
<dbReference type="InterPro" id="IPR001647">
    <property type="entry name" value="HTH_TetR"/>
</dbReference>
<protein>
    <submittedName>
        <fullName evidence="6">TetR family transcriptional regulator</fullName>
    </submittedName>
</protein>
<dbReference type="Pfam" id="PF00440">
    <property type="entry name" value="TetR_N"/>
    <property type="match status" value="1"/>
</dbReference>
<dbReference type="Gene3D" id="1.10.357.10">
    <property type="entry name" value="Tetracycline Repressor, domain 2"/>
    <property type="match status" value="1"/>
</dbReference>
<dbReference type="PATRIC" id="fig|1280952.3.peg.1443"/>
<keyword evidence="7" id="KW-1185">Reference proteome</keyword>
<dbReference type="GO" id="GO:0003700">
    <property type="term" value="F:DNA-binding transcription factor activity"/>
    <property type="evidence" value="ECO:0007669"/>
    <property type="project" value="TreeGrafter"/>
</dbReference>
<dbReference type="EMBL" id="ARYJ01000004">
    <property type="protein sequence ID" value="KCZ89079.1"/>
    <property type="molecule type" value="Genomic_DNA"/>
</dbReference>
<feature type="domain" description="HTH tetR-type" evidence="5">
    <location>
        <begin position="15"/>
        <end position="75"/>
    </location>
</feature>
<evidence type="ECO:0000259" key="5">
    <source>
        <dbReference type="PROSITE" id="PS50977"/>
    </source>
</evidence>
<accession>A0A059FEN4</accession>
<dbReference type="AlphaFoldDB" id="A0A059FEN4"/>
<evidence type="ECO:0000256" key="4">
    <source>
        <dbReference type="PROSITE-ProRule" id="PRU00335"/>
    </source>
</evidence>
<proteinExistence type="predicted"/>
<dbReference type="STRING" id="1280952.HJA_07277"/>
<gene>
    <name evidence="6" type="ORF">HJA_07277</name>
</gene>
<evidence type="ECO:0000313" key="6">
    <source>
        <dbReference type="EMBL" id="KCZ89079.1"/>
    </source>
</evidence>
<dbReference type="PROSITE" id="PS50977">
    <property type="entry name" value="HTH_TETR_2"/>
    <property type="match status" value="1"/>
</dbReference>
<evidence type="ECO:0000256" key="1">
    <source>
        <dbReference type="ARBA" id="ARBA00023015"/>
    </source>
</evidence>
<comment type="caution">
    <text evidence="6">The sequence shown here is derived from an EMBL/GenBank/DDBJ whole genome shotgun (WGS) entry which is preliminary data.</text>
</comment>
<dbReference type="eggNOG" id="COG1309">
    <property type="taxonomic scope" value="Bacteria"/>
</dbReference>
<dbReference type="PANTHER" id="PTHR30055:SF234">
    <property type="entry name" value="HTH-TYPE TRANSCRIPTIONAL REGULATOR BETI"/>
    <property type="match status" value="1"/>
</dbReference>
<keyword evidence="2 4" id="KW-0238">DNA-binding</keyword>
<reference evidence="6 7" key="1">
    <citation type="journal article" date="2014" name="Antonie Van Leeuwenhoek">
        <title>Hyphomonas beringensis sp. nov. and Hyphomonas chukchiensis sp. nov., isolated from surface seawater of the Bering Sea and Chukchi Sea.</title>
        <authorList>
            <person name="Li C."/>
            <person name="Lai Q."/>
            <person name="Li G."/>
            <person name="Dong C."/>
            <person name="Wang J."/>
            <person name="Liao Y."/>
            <person name="Shao Z."/>
        </authorList>
    </citation>
    <scope>NUCLEOTIDE SEQUENCE [LARGE SCALE GENOMIC DNA]</scope>
    <source>
        <strain evidence="6 7">VP2</strain>
    </source>
</reference>
<evidence type="ECO:0000256" key="3">
    <source>
        <dbReference type="ARBA" id="ARBA00023163"/>
    </source>
</evidence>
<dbReference type="InterPro" id="IPR009057">
    <property type="entry name" value="Homeodomain-like_sf"/>
</dbReference>
<dbReference type="InterPro" id="IPR023772">
    <property type="entry name" value="DNA-bd_HTH_TetR-type_CS"/>
</dbReference>
<dbReference type="PANTHER" id="PTHR30055">
    <property type="entry name" value="HTH-TYPE TRANSCRIPTIONAL REGULATOR RUTR"/>
    <property type="match status" value="1"/>
</dbReference>
<name>A0A059FEN4_9PROT</name>
<keyword evidence="1" id="KW-0805">Transcription regulation</keyword>